<evidence type="ECO:0000256" key="1">
    <source>
        <dbReference type="SAM" id="Phobius"/>
    </source>
</evidence>
<dbReference type="EMBL" id="ASPP01013638">
    <property type="protein sequence ID" value="ETO19471.1"/>
    <property type="molecule type" value="Genomic_DNA"/>
</dbReference>
<keyword evidence="1" id="KW-1133">Transmembrane helix</keyword>
<comment type="caution">
    <text evidence="2">The sequence shown here is derived from an EMBL/GenBank/DDBJ whole genome shotgun (WGS) entry which is preliminary data.</text>
</comment>
<keyword evidence="1" id="KW-0812">Transmembrane</keyword>
<feature type="transmembrane region" description="Helical" evidence="1">
    <location>
        <begin position="53"/>
        <end position="78"/>
    </location>
</feature>
<evidence type="ECO:0000313" key="2">
    <source>
        <dbReference type="EMBL" id="ETO19471.1"/>
    </source>
</evidence>
<feature type="transmembrane region" description="Helical" evidence="1">
    <location>
        <begin position="192"/>
        <end position="217"/>
    </location>
</feature>
<proteinExistence type="predicted"/>
<reference evidence="2 3" key="1">
    <citation type="journal article" date="2013" name="Curr. Biol.">
        <title>The Genome of the Foraminiferan Reticulomyxa filosa.</title>
        <authorList>
            <person name="Glockner G."/>
            <person name="Hulsmann N."/>
            <person name="Schleicher M."/>
            <person name="Noegel A.A."/>
            <person name="Eichinger L."/>
            <person name="Gallinger C."/>
            <person name="Pawlowski J."/>
            <person name="Sierra R."/>
            <person name="Euteneuer U."/>
            <person name="Pillet L."/>
            <person name="Moustafa A."/>
            <person name="Platzer M."/>
            <person name="Groth M."/>
            <person name="Szafranski K."/>
            <person name="Schliwa M."/>
        </authorList>
    </citation>
    <scope>NUCLEOTIDE SEQUENCE [LARGE SCALE GENOMIC DNA]</scope>
</reference>
<accession>X6N097</accession>
<gene>
    <name evidence="2" type="ORF">RFI_17758</name>
</gene>
<sequence length="265" mass="30696">MYQLYQVFDGTLFEFSNKFYKTIAILVFIYTLMITAIGFIYKFHKLNHASFTALFGFGLLYHICFSMFLIFCFINKLFQVVKCNYLMLWRDKTNHSREMKAEGMQSPNILQNKAIAMEKKSPSDAPLSQGSSDIVLKTPRFSKQITVPLPTEDWALIEVMTKYVILHGTCILITGVAGVILLLKQWLELKTAIFDLCGGVWMCVIEIWCVCLFAPWFRKMYTHVCHFCHSCCKHCVHDVAKARLRKIRQNEDIALVIMQGQDNQI</sequence>
<evidence type="ECO:0000313" key="3">
    <source>
        <dbReference type="Proteomes" id="UP000023152"/>
    </source>
</evidence>
<feature type="transmembrane region" description="Helical" evidence="1">
    <location>
        <begin position="20"/>
        <end position="41"/>
    </location>
</feature>
<name>X6N097_RETFI</name>
<protein>
    <submittedName>
        <fullName evidence="2">Uncharacterized protein</fullName>
    </submittedName>
</protein>
<keyword evidence="3" id="KW-1185">Reference proteome</keyword>
<dbReference type="AlphaFoldDB" id="X6N097"/>
<feature type="transmembrane region" description="Helical" evidence="1">
    <location>
        <begin position="163"/>
        <end position="183"/>
    </location>
</feature>
<keyword evidence="1" id="KW-0472">Membrane</keyword>
<organism evidence="2 3">
    <name type="scientific">Reticulomyxa filosa</name>
    <dbReference type="NCBI Taxonomy" id="46433"/>
    <lineage>
        <taxon>Eukaryota</taxon>
        <taxon>Sar</taxon>
        <taxon>Rhizaria</taxon>
        <taxon>Retaria</taxon>
        <taxon>Foraminifera</taxon>
        <taxon>Monothalamids</taxon>
        <taxon>Reticulomyxidae</taxon>
        <taxon>Reticulomyxa</taxon>
    </lineage>
</organism>
<dbReference type="Proteomes" id="UP000023152">
    <property type="component" value="Unassembled WGS sequence"/>
</dbReference>